<protein>
    <submittedName>
        <fullName evidence="5">Ig-like domain-containing protein</fullName>
    </submittedName>
</protein>
<reference evidence="5 6" key="1">
    <citation type="submission" date="2022-04" db="EMBL/GenBank/DDBJ databases">
        <title>Human microbiome associated bacterial genomes.</title>
        <authorList>
            <person name="Sandstrom S."/>
            <person name="Salamzade R."/>
            <person name="Kalan L.R."/>
        </authorList>
    </citation>
    <scope>NUCLEOTIDE SEQUENCE [LARGE SCALE GENOMIC DNA]</scope>
    <source>
        <strain evidence="6">p3-SID1799</strain>
    </source>
</reference>
<dbReference type="Pfam" id="PF17963">
    <property type="entry name" value="Big_9"/>
    <property type="match status" value="7"/>
</dbReference>
<dbReference type="SUPFAM" id="SSF63825">
    <property type="entry name" value="YWTD domain"/>
    <property type="match status" value="1"/>
</dbReference>
<feature type="domain" description="Fibronectin type-III" evidence="4">
    <location>
        <begin position="1584"/>
        <end position="1702"/>
    </location>
</feature>
<dbReference type="InterPro" id="IPR013783">
    <property type="entry name" value="Ig-like_fold"/>
</dbReference>
<evidence type="ECO:0000313" key="5">
    <source>
        <dbReference type="EMBL" id="MCT2041882.1"/>
    </source>
</evidence>
<feature type="compositionally biased region" description="Acidic residues" evidence="3">
    <location>
        <begin position="363"/>
        <end position="378"/>
    </location>
</feature>
<evidence type="ECO:0000256" key="3">
    <source>
        <dbReference type="SAM" id="MobiDB-lite"/>
    </source>
</evidence>
<name>A0ABT2HU88_9MICO</name>
<keyword evidence="1" id="KW-0326">Glycosidase</keyword>
<comment type="caution">
    <text evidence="5">The sequence shown here is derived from an EMBL/GenBank/DDBJ whole genome shotgun (WGS) entry which is preliminary data.</text>
</comment>
<keyword evidence="6" id="KW-1185">Reference proteome</keyword>
<sequence>MGLPRKRGQIITSILLALVVAVPLTLAAVHPGFPATHVEMLGRDVWVTNGADERAGRLNAQISEIDASVSLDSKKLDVVQDGDNVFIHDKGSGTLGRVDPKYTDLREQIAVPSESIVKFHGTTLVILDAASGKLWTLDTEQPLSFDAAGANPALTLGAGAQVVVTDGGEVLAVSPQSGELYRIPKLGAEPVKSKIGDGGLTDYELTAVGNQAAVFDRSGNRVLLEGEKIVSLDTLGVHIQDAGPDADHVVVASASDFIYVPLSGAAPTHVGWDGANGTATDALSVARPVVVSGCAHGAWASMDQTVTACPNMPVQVQPLPARDQAGELVFRVNRNVVVLNDLATGNVWMPQDQLRFVENWEDTVPPEDSEGEDGDQEATEQTFEDTLAERTDENHPPELLDDNFGVRAGGSAYLPVLDNDTDPDGDLISITELAGQIPASVGTLNIVDHGRALQFVAAPEASGEYTVTYKGTDGRPNGLAQARVNIRVISNPAENTAPTQKHVSTVTVEAGQEIRYNVMPDWQDLEGDPMYLVSATQPGGSSVTTSPDGTLSFHALGAELGDRLVSYVMSDGMNETTGELKVQVAAPGTLSPVATPDYAEGFAGATVSARPLENDLAPAGAALQIIEIIELGTGGGRGGSSYNADQQTVSYETDQPGDYYVQYTVKSGAKDTKGLIRFHIADPKTSDKAIIPVRDTLYLRPGDQSSVSPLLNDQATTDKVLSVQSVETTDEARIAGLSVELLDNTRVRVSTQNALLGPIELPYTVTDGAETADGVIVVMPVEPAVENHPPVGVDDLRTVRAGDYATVDVLKNDVHPDGASMSLDTNLTDLQLGGGFAFVASDKVRFQAPDKPGTYSLAYIIRDENGEQGGARVTFTVTGLDEATNRPPEPDSQTARVFEGATIRVNVPLTGVDPDGDSVTFNGIVGHPNLGSVRSQDETSFLYEAFPGAQGTDELKYEVVDAYGVRGTGTIKVGVVPRPEETQPPVAVDDLLEARPNTIVSVPVLRNDSDPNGYRVQIVDDLSKIDPVYEPAIDGDAILIRVPEDEPFFSIPYSITNGNGGVDDAYIHVTVTPEARDRVPTAIDHVVAREDFDGVDHVDVPLRDGAWNPSGKTADLKVAAAGVYASSAEITPEGKLRLRPSDKRQVIAYTVTDEQTKLSASAFVLVPALITTSESKRQSPYLRTDLKPQTTRVDTPIEWNVNDLVVAPSGLPVHVIEPDSAWAEQGNGSSIVLSDQKLRFTPKPGFRGPASITFLVSDGQNAEDEKLAGIATIRVPITVGDPDMYDVAPTFVTPQLSVPIGESKSVDLKTATGHPNAKVIDQVQFSGLHGGSDTVTASLDGTTVTVNASRHAKVGDILKLEVTYTFREFKQTGIVNVTVTSSPKPPPRVVDDSAKGLRGSPVTLDVVANDFNPYPDVPLKIVDAKEVGATATGAKISVTGNQLVVTPSASHIGPVTVQYTVQDDTADKTRQATGHATVYFRDKPDAPPQVTATTAADSGAVTVNWEAPKSNGEDIDKYEVSLNPGGGAAPIVVVIGPASTYTFDRKALRLGSAYTASVRAHNAIDWGDPKKASESVTPTKAPGQPDGVSVSSNYTKPGVHEGSLLVSWNIPDENNEELTGGGISSYTVTLESPRDERQKFEVSKPRKQEVNGVQKYTYTVDGLRIANDSKTYSFSVTAHNKSGSSKTSVTADGVLTFQPKPELTFLTGSKQYSQDPKKEMYHFAFKGDGFKNEQIYYVICRESVAWSGTGIPIDLEGNGPKIMVAGNWLNSSAEFSECYSDRPNYSITVYDDTGQEVAYADHGKW</sequence>
<evidence type="ECO:0000313" key="6">
    <source>
        <dbReference type="Proteomes" id="UP001525379"/>
    </source>
</evidence>
<dbReference type="Pfam" id="PF00041">
    <property type="entry name" value="fn3"/>
    <property type="match status" value="1"/>
</dbReference>
<dbReference type="RefSeq" id="WP_260103634.1">
    <property type="nucleotide sequence ID" value="NZ_JALXSQ010000002.1"/>
</dbReference>
<dbReference type="SUPFAM" id="SSF49265">
    <property type="entry name" value="Fibronectin type III"/>
    <property type="match status" value="1"/>
</dbReference>
<dbReference type="EMBL" id="JALXSQ010000002">
    <property type="protein sequence ID" value="MCT2041882.1"/>
    <property type="molecule type" value="Genomic_DNA"/>
</dbReference>
<gene>
    <name evidence="5" type="ORF">M3D15_00770</name>
</gene>
<organism evidence="5 6">
    <name type="scientific">Pseudoclavibacter albus</name>
    <dbReference type="NCBI Taxonomy" id="272241"/>
    <lineage>
        <taxon>Bacteria</taxon>
        <taxon>Bacillati</taxon>
        <taxon>Actinomycetota</taxon>
        <taxon>Actinomycetes</taxon>
        <taxon>Micrococcales</taxon>
        <taxon>Microbacteriaceae</taxon>
        <taxon>Pseudoclavibacter</taxon>
    </lineage>
</organism>
<evidence type="ECO:0000256" key="2">
    <source>
        <dbReference type="ARBA" id="ARBA00023326"/>
    </source>
</evidence>
<evidence type="ECO:0000259" key="4">
    <source>
        <dbReference type="PROSITE" id="PS50853"/>
    </source>
</evidence>
<dbReference type="InterPro" id="IPR036116">
    <property type="entry name" value="FN3_sf"/>
</dbReference>
<dbReference type="PROSITE" id="PS50853">
    <property type="entry name" value="FN3"/>
    <property type="match status" value="2"/>
</dbReference>
<dbReference type="Gene3D" id="2.60.40.10">
    <property type="entry name" value="Immunoglobulins"/>
    <property type="match status" value="2"/>
</dbReference>
<dbReference type="CDD" id="cd00063">
    <property type="entry name" value="FN3"/>
    <property type="match status" value="2"/>
</dbReference>
<dbReference type="Proteomes" id="UP001525379">
    <property type="component" value="Unassembled WGS sequence"/>
</dbReference>
<dbReference type="InterPro" id="IPR003961">
    <property type="entry name" value="FN3_dom"/>
</dbReference>
<keyword evidence="2" id="KW-0624">Polysaccharide degradation</keyword>
<accession>A0ABT2HU88</accession>
<dbReference type="SMART" id="SM00060">
    <property type="entry name" value="FN3"/>
    <property type="match status" value="2"/>
</dbReference>
<feature type="region of interest" description="Disordered" evidence="3">
    <location>
        <begin position="363"/>
        <end position="383"/>
    </location>
</feature>
<proteinExistence type="predicted"/>
<keyword evidence="2" id="KW-0119">Carbohydrate metabolism</keyword>
<evidence type="ECO:0000256" key="1">
    <source>
        <dbReference type="ARBA" id="ARBA00023295"/>
    </source>
</evidence>
<feature type="domain" description="Fibronectin type-III" evidence="4">
    <location>
        <begin position="1484"/>
        <end position="1582"/>
    </location>
</feature>
<keyword evidence="1" id="KW-0378">Hydrolase</keyword>
<feature type="region of interest" description="Disordered" evidence="3">
    <location>
        <begin position="1567"/>
        <end position="1589"/>
    </location>
</feature>